<dbReference type="Gene3D" id="2.30.40.10">
    <property type="entry name" value="Urease, subunit C, domain 1"/>
    <property type="match status" value="1"/>
</dbReference>
<sequence length="399" mass="41003">MAQRQRAGRRRGQSALHRAVQGAGPVSVIEGRDPATGQVLRAEIDGEGIVAVHRLAARDPGLPWLIPGLIDLQVNGYGGFDVNGADASPDAVASITHLLAGRGVTTWVPTIITGTEEAITASLRAVEDARRADPVVAAAIPFAHVEGPFLSGEDGPRGAHDLAQIRPVDAAEVARWAGHGPLGYVTVSPHTEGAPAQIAAIVASGVRVALGHTHASPAQLQAAADAGATLSTHLGNGIFATLPRHPNPIWTQLADDRLTAGLIGDGHHLPADTLTAMARAKGPGRSFLASDSVALAGSAPGRYHQPVGGDVELHPDGRLTMADSPLLAGSGVNLAEVVAFVLTHTPLGLPTVVEMACATPARIIGDARIGRVQAGARADLVLLDEQGRVVDVLRQGVRP</sequence>
<organism evidence="10 11">
    <name type="scientific">Propioniciclava flava</name>
    <dbReference type="NCBI Taxonomy" id="2072026"/>
    <lineage>
        <taxon>Bacteria</taxon>
        <taxon>Bacillati</taxon>
        <taxon>Actinomycetota</taxon>
        <taxon>Actinomycetes</taxon>
        <taxon>Propionibacteriales</taxon>
        <taxon>Propionibacteriaceae</taxon>
        <taxon>Propioniciclava</taxon>
    </lineage>
</organism>
<dbReference type="InterPro" id="IPR006680">
    <property type="entry name" value="Amidohydro-rel"/>
</dbReference>
<dbReference type="OrthoDB" id="9776488at2"/>
<keyword evidence="4 5" id="KW-0119">Carbohydrate metabolism</keyword>
<evidence type="ECO:0000313" key="10">
    <source>
        <dbReference type="EMBL" id="RXW31629.1"/>
    </source>
</evidence>
<keyword evidence="3 5" id="KW-0378">Hydrolase</keyword>
<feature type="binding site" evidence="8">
    <location>
        <position position="233"/>
    </location>
    <ligand>
        <name>Zn(2+)</name>
        <dbReference type="ChEBI" id="CHEBI:29105"/>
    </ligand>
</feature>
<feature type="binding site" evidence="7">
    <location>
        <position position="244"/>
    </location>
    <ligand>
        <name>substrate</name>
    </ligand>
</feature>
<gene>
    <name evidence="10" type="ORF">C1706_10745</name>
</gene>
<evidence type="ECO:0000256" key="6">
    <source>
        <dbReference type="PIRSR" id="PIRSR038994-1"/>
    </source>
</evidence>
<dbReference type="Gene3D" id="3.20.20.140">
    <property type="entry name" value="Metal-dependent hydrolases"/>
    <property type="match status" value="1"/>
</dbReference>
<evidence type="ECO:0000256" key="1">
    <source>
        <dbReference type="ARBA" id="ARBA00010716"/>
    </source>
</evidence>
<feature type="binding site" evidence="8">
    <location>
        <position position="212"/>
    </location>
    <ligand>
        <name>Zn(2+)</name>
        <dbReference type="ChEBI" id="CHEBI:29105"/>
    </ligand>
</feature>
<keyword evidence="11" id="KW-1185">Reference proteome</keyword>
<keyword evidence="2 8" id="KW-0479">Metal-binding</keyword>
<feature type="binding site" evidence="7">
    <location>
        <begin position="327"/>
        <end position="329"/>
    </location>
    <ligand>
        <name>substrate</name>
    </ligand>
</feature>
<reference evidence="10 11" key="1">
    <citation type="submission" date="2018-01" db="EMBL/GenBank/DDBJ databases">
        <title>Lactibacter flavus gen. nov., sp. nov., a novel bacterium of the family Propionibacteriaceae isolated from raw milk and dairy products.</title>
        <authorList>
            <person name="Wenning M."/>
            <person name="Breitenwieser F."/>
            <person name="Huptas C."/>
            <person name="von Neubeck M."/>
            <person name="Busse H.-J."/>
            <person name="Scherer S."/>
        </authorList>
    </citation>
    <scope>NUCLEOTIDE SEQUENCE [LARGE SCALE GENOMIC DNA]</scope>
    <source>
        <strain evidence="10 11">VG341</strain>
    </source>
</reference>
<accession>A0A4Q2EEN0</accession>
<comment type="cofactor">
    <cofactor evidence="8">
        <name>a divalent metal cation</name>
        <dbReference type="ChEBI" id="CHEBI:60240"/>
    </cofactor>
    <text evidence="8">Binds 1 divalent metal cation per subunit.</text>
</comment>
<dbReference type="Pfam" id="PF01979">
    <property type="entry name" value="Amidohydro_1"/>
    <property type="match status" value="1"/>
</dbReference>
<feature type="binding site" evidence="7">
    <location>
        <position position="268"/>
    </location>
    <ligand>
        <name>substrate</name>
    </ligand>
</feature>
<evidence type="ECO:0000256" key="8">
    <source>
        <dbReference type="PIRSR" id="PIRSR038994-3"/>
    </source>
</evidence>
<protein>
    <submittedName>
        <fullName evidence="10">N-acetylglucosamine-6-phosphate deacetylase</fullName>
    </submittedName>
</protein>
<name>A0A4Q2EEN0_9ACTN</name>
<dbReference type="Proteomes" id="UP000290624">
    <property type="component" value="Unassembled WGS sequence"/>
</dbReference>
<dbReference type="PANTHER" id="PTHR11113:SF14">
    <property type="entry name" value="N-ACETYLGLUCOSAMINE-6-PHOSPHATE DEACETYLASE"/>
    <property type="match status" value="1"/>
</dbReference>
<feature type="domain" description="Amidohydrolase-related" evidence="9">
    <location>
        <begin position="65"/>
        <end position="396"/>
    </location>
</feature>
<evidence type="ECO:0000256" key="3">
    <source>
        <dbReference type="ARBA" id="ARBA00022801"/>
    </source>
</evidence>
<dbReference type="PIRSF" id="PIRSF038994">
    <property type="entry name" value="NagA"/>
    <property type="match status" value="1"/>
</dbReference>
<dbReference type="PANTHER" id="PTHR11113">
    <property type="entry name" value="N-ACETYLGLUCOSAMINE-6-PHOSPHATE DEACETYLASE"/>
    <property type="match status" value="1"/>
</dbReference>
<evidence type="ECO:0000259" key="9">
    <source>
        <dbReference type="Pfam" id="PF01979"/>
    </source>
</evidence>
<dbReference type="InterPro" id="IPR032466">
    <property type="entry name" value="Metal_Hydrolase"/>
</dbReference>
<feature type="binding site" evidence="8">
    <location>
        <position position="146"/>
    </location>
    <ligand>
        <name>Zn(2+)</name>
        <dbReference type="ChEBI" id="CHEBI:29105"/>
    </ligand>
</feature>
<dbReference type="InterPro" id="IPR011059">
    <property type="entry name" value="Metal-dep_hydrolase_composite"/>
</dbReference>
<dbReference type="GO" id="GO:0008448">
    <property type="term" value="F:N-acetylglucosamine-6-phosphate deacetylase activity"/>
    <property type="evidence" value="ECO:0007669"/>
    <property type="project" value="InterPro"/>
</dbReference>
<comment type="similarity">
    <text evidence="1 5">Belongs to the metallo-dependent hydrolases superfamily. NagA family.</text>
</comment>
<dbReference type="SUPFAM" id="SSF51556">
    <property type="entry name" value="Metallo-dependent hydrolases"/>
    <property type="match status" value="1"/>
</dbReference>
<feature type="binding site" evidence="7">
    <location>
        <position position="159"/>
    </location>
    <ligand>
        <name>substrate</name>
    </ligand>
</feature>
<proteinExistence type="inferred from homology"/>
<dbReference type="AlphaFoldDB" id="A0A4Q2EEN0"/>
<evidence type="ECO:0000256" key="4">
    <source>
        <dbReference type="ARBA" id="ARBA00023277"/>
    </source>
</evidence>
<dbReference type="EMBL" id="PPCV01000007">
    <property type="protein sequence ID" value="RXW31629.1"/>
    <property type="molecule type" value="Genomic_DNA"/>
</dbReference>
<evidence type="ECO:0000313" key="11">
    <source>
        <dbReference type="Proteomes" id="UP000290624"/>
    </source>
</evidence>
<dbReference type="GO" id="GO:0046872">
    <property type="term" value="F:metal ion binding"/>
    <property type="evidence" value="ECO:0007669"/>
    <property type="project" value="UniProtKB-KW"/>
</dbReference>
<evidence type="ECO:0000256" key="2">
    <source>
        <dbReference type="ARBA" id="ARBA00022723"/>
    </source>
</evidence>
<evidence type="ECO:0000256" key="7">
    <source>
        <dbReference type="PIRSR" id="PIRSR038994-2"/>
    </source>
</evidence>
<feature type="binding site" evidence="7">
    <location>
        <begin position="236"/>
        <end position="237"/>
    </location>
    <ligand>
        <name>substrate</name>
    </ligand>
</feature>
<comment type="caution">
    <text evidence="10">The sequence shown here is derived from an EMBL/GenBank/DDBJ whole genome shotgun (WGS) entry which is preliminary data.</text>
</comment>
<evidence type="ECO:0000256" key="5">
    <source>
        <dbReference type="PIRNR" id="PIRNR038994"/>
    </source>
</evidence>
<feature type="active site" description="Proton donor/acceptor" evidence="6">
    <location>
        <position position="291"/>
    </location>
</feature>
<dbReference type="InterPro" id="IPR003764">
    <property type="entry name" value="GlcNAc_6-P_deAcase"/>
</dbReference>
<dbReference type="GO" id="GO:0006046">
    <property type="term" value="P:N-acetylglucosamine catabolic process"/>
    <property type="evidence" value="ECO:0007669"/>
    <property type="project" value="TreeGrafter"/>
</dbReference>